<proteinExistence type="predicted"/>
<name>A0A7J3QF40_9CREN</name>
<sequence>MLAKISKNTPKNVKNKIYKLLTGTTVTIEGKRYRTKGLIKKLNGVILSPGLYIIPSEKLADFIAGLKERGLDSYIKILNICLCTCKSKYHENL</sequence>
<dbReference type="EMBL" id="DTET01000228">
    <property type="protein sequence ID" value="HGV67026.1"/>
    <property type="molecule type" value="Genomic_DNA"/>
</dbReference>
<comment type="caution">
    <text evidence="1">The sequence shown here is derived from an EMBL/GenBank/DDBJ whole genome shotgun (WGS) entry which is preliminary data.</text>
</comment>
<evidence type="ECO:0000313" key="1">
    <source>
        <dbReference type="EMBL" id="HGV67026.1"/>
    </source>
</evidence>
<accession>A0A7J3QF40</accession>
<organism evidence="1">
    <name type="scientific">Ignisphaera aggregans</name>
    <dbReference type="NCBI Taxonomy" id="334771"/>
    <lineage>
        <taxon>Archaea</taxon>
        <taxon>Thermoproteota</taxon>
        <taxon>Thermoprotei</taxon>
        <taxon>Desulfurococcales</taxon>
        <taxon>Desulfurococcaceae</taxon>
        <taxon>Ignisphaera</taxon>
    </lineage>
</organism>
<gene>
    <name evidence="1" type="ORF">ENV02_04335</name>
</gene>
<dbReference type="AlphaFoldDB" id="A0A7J3QF40"/>
<protein>
    <submittedName>
        <fullName evidence="1">Uncharacterized protein</fullName>
    </submittedName>
</protein>
<reference evidence="1" key="1">
    <citation type="journal article" date="2020" name="mSystems">
        <title>Genome- and Community-Level Interaction Insights into Carbon Utilization and Element Cycling Functions of Hydrothermarchaeota in Hydrothermal Sediment.</title>
        <authorList>
            <person name="Zhou Z."/>
            <person name="Liu Y."/>
            <person name="Xu W."/>
            <person name="Pan J."/>
            <person name="Luo Z.H."/>
            <person name="Li M."/>
        </authorList>
    </citation>
    <scope>NUCLEOTIDE SEQUENCE [LARGE SCALE GENOMIC DNA]</scope>
    <source>
        <strain evidence="1">SpSt-721</strain>
    </source>
</reference>